<reference evidence="1 2" key="1">
    <citation type="submission" date="2019-06" db="EMBL/GenBank/DDBJ databases">
        <title>Whole genome shotgun sequence of Streptomyces spinoverrucosus NBRC 14228.</title>
        <authorList>
            <person name="Hosoyama A."/>
            <person name="Uohara A."/>
            <person name="Ohji S."/>
            <person name="Ichikawa N."/>
        </authorList>
    </citation>
    <scope>NUCLEOTIDE SEQUENCE [LARGE SCALE GENOMIC DNA]</scope>
    <source>
        <strain evidence="1 2">NBRC 14228</strain>
    </source>
</reference>
<name>A0A4Y3VAQ2_9ACTN</name>
<dbReference type="AlphaFoldDB" id="A0A4Y3VAQ2"/>
<sequence>MWGGVADCGLGRVGGRGAVIRVPWAGAGAGVCRVGRGADCGHGRVIRVSWAGAVRAVCGRVPIAGAAGDPGVLGGRGCGACGEGADSGRGRVGGSGAVVRVSRRARVRGVCEIAD</sequence>
<comment type="caution">
    <text evidence="1">The sequence shown here is derived from an EMBL/GenBank/DDBJ whole genome shotgun (WGS) entry which is preliminary data.</text>
</comment>
<evidence type="ECO:0000313" key="2">
    <source>
        <dbReference type="Proteomes" id="UP000317881"/>
    </source>
</evidence>
<organism evidence="1 2">
    <name type="scientific">Streptomyces spinoverrucosus</name>
    <dbReference type="NCBI Taxonomy" id="284043"/>
    <lineage>
        <taxon>Bacteria</taxon>
        <taxon>Bacillati</taxon>
        <taxon>Actinomycetota</taxon>
        <taxon>Actinomycetes</taxon>
        <taxon>Kitasatosporales</taxon>
        <taxon>Streptomycetaceae</taxon>
        <taxon>Streptomyces</taxon>
    </lineage>
</organism>
<protein>
    <submittedName>
        <fullName evidence="1">Uncharacterized protein</fullName>
    </submittedName>
</protein>
<dbReference type="EMBL" id="BJND01000004">
    <property type="protein sequence ID" value="GEC02890.1"/>
    <property type="molecule type" value="Genomic_DNA"/>
</dbReference>
<dbReference type="Proteomes" id="UP000317881">
    <property type="component" value="Unassembled WGS sequence"/>
</dbReference>
<accession>A0A4Y3VAQ2</accession>
<keyword evidence="2" id="KW-1185">Reference proteome</keyword>
<evidence type="ECO:0000313" key="1">
    <source>
        <dbReference type="EMBL" id="GEC02890.1"/>
    </source>
</evidence>
<proteinExistence type="predicted"/>
<gene>
    <name evidence="1" type="ORF">SSP24_05450</name>
</gene>